<dbReference type="EMBL" id="WNDP01000156">
    <property type="protein sequence ID" value="KAF1018969.1"/>
    <property type="molecule type" value="Genomic_DNA"/>
</dbReference>
<reference evidence="2" key="1">
    <citation type="journal article" date="2020" name="MBio">
        <title>Horizontal gene transfer to a defensive symbiont with a reduced genome amongst a multipartite beetle microbiome.</title>
        <authorList>
            <person name="Waterworth S.C."/>
            <person name="Florez L.V."/>
            <person name="Rees E.R."/>
            <person name="Hertweck C."/>
            <person name="Kaltenpoth M."/>
            <person name="Kwan J.C."/>
        </authorList>
    </citation>
    <scope>NUCLEOTIDE SEQUENCE [LARGE SCALE GENOMIC DNA]</scope>
</reference>
<name>A0A833PCI9_ACIBZ</name>
<protein>
    <submittedName>
        <fullName evidence="1">Uncharacterized protein</fullName>
    </submittedName>
</protein>
<proteinExistence type="predicted"/>
<gene>
    <name evidence="1" type="ORF">GAK29_04071</name>
</gene>
<dbReference type="Proteomes" id="UP000490535">
    <property type="component" value="Unassembled WGS sequence"/>
</dbReference>
<sequence>MMNMLIFQFFFTDYDGDEVLPAQTQYASIDEIIELMQSVLIRPENFLGIVDKNDQTLQFIVNSDYSLDADIPIPDQKGSYTKRLSLEEAIKIVQKQTELIYVDAIEGMTFMKW</sequence>
<evidence type="ECO:0000313" key="1">
    <source>
        <dbReference type="EMBL" id="KAF1018969.1"/>
    </source>
</evidence>
<organism evidence="1 2">
    <name type="scientific">Acinetobacter bereziniae</name>
    <name type="common">Acinetobacter genomosp. 10</name>
    <dbReference type="NCBI Taxonomy" id="106648"/>
    <lineage>
        <taxon>Bacteria</taxon>
        <taxon>Pseudomonadati</taxon>
        <taxon>Pseudomonadota</taxon>
        <taxon>Gammaproteobacteria</taxon>
        <taxon>Moraxellales</taxon>
        <taxon>Moraxellaceae</taxon>
        <taxon>Acinetobacter</taxon>
    </lineage>
</organism>
<accession>A0A833PCI9</accession>
<dbReference type="AlphaFoldDB" id="A0A833PCI9"/>
<comment type="caution">
    <text evidence="1">The sequence shown here is derived from an EMBL/GenBank/DDBJ whole genome shotgun (WGS) entry which is preliminary data.</text>
</comment>
<evidence type="ECO:0000313" key="2">
    <source>
        <dbReference type="Proteomes" id="UP000490535"/>
    </source>
</evidence>